<feature type="transmembrane region" description="Helical" evidence="6">
    <location>
        <begin position="212"/>
        <end position="233"/>
    </location>
</feature>
<dbReference type="GO" id="GO:0016020">
    <property type="term" value="C:membrane"/>
    <property type="evidence" value="ECO:0007669"/>
    <property type="project" value="UniProtKB-SubCell"/>
</dbReference>
<reference evidence="7 8" key="1">
    <citation type="submission" date="2019-03" db="EMBL/GenBank/DDBJ databases">
        <title>Genomic Encyclopedia of Type Strains, Phase IV (KMG-IV): sequencing the most valuable type-strain genomes for metagenomic binning, comparative biology and taxonomic classification.</title>
        <authorList>
            <person name="Goeker M."/>
        </authorList>
    </citation>
    <scope>NUCLEOTIDE SEQUENCE [LARGE SCALE GENOMIC DNA]</scope>
    <source>
        <strain evidence="7 8">DSM 24591</strain>
    </source>
</reference>
<dbReference type="PANTHER" id="PTHR21716:SF4">
    <property type="entry name" value="TRANSMEMBRANE PROTEIN 245"/>
    <property type="match status" value="1"/>
</dbReference>
<comment type="subcellular location">
    <subcellularLocation>
        <location evidence="1">Membrane</location>
        <topology evidence="1">Multi-pass membrane protein</topology>
    </subcellularLocation>
</comment>
<evidence type="ECO:0000256" key="4">
    <source>
        <dbReference type="ARBA" id="ARBA00022989"/>
    </source>
</evidence>
<feature type="transmembrane region" description="Helical" evidence="6">
    <location>
        <begin position="60"/>
        <end position="85"/>
    </location>
</feature>
<dbReference type="Pfam" id="PF01594">
    <property type="entry name" value="AI-2E_transport"/>
    <property type="match status" value="1"/>
</dbReference>
<accession>A0A4R3MD74</accession>
<comment type="similarity">
    <text evidence="2">Belongs to the autoinducer-2 exporter (AI-2E) (TC 2.A.86) family.</text>
</comment>
<keyword evidence="3 6" id="KW-0812">Transmembrane</keyword>
<dbReference type="RefSeq" id="WP_132580191.1">
    <property type="nucleotide sequence ID" value="NZ_SMAJ01000003.1"/>
</dbReference>
<dbReference type="PANTHER" id="PTHR21716">
    <property type="entry name" value="TRANSMEMBRANE PROTEIN"/>
    <property type="match status" value="1"/>
</dbReference>
<evidence type="ECO:0000256" key="5">
    <source>
        <dbReference type="ARBA" id="ARBA00023136"/>
    </source>
</evidence>
<dbReference type="AlphaFoldDB" id="A0A4R3MD74"/>
<feature type="transmembrane region" description="Helical" evidence="6">
    <location>
        <begin position="267"/>
        <end position="290"/>
    </location>
</feature>
<dbReference type="EMBL" id="SMAJ01000003">
    <property type="protein sequence ID" value="TCT09465.1"/>
    <property type="molecule type" value="Genomic_DNA"/>
</dbReference>
<evidence type="ECO:0000256" key="1">
    <source>
        <dbReference type="ARBA" id="ARBA00004141"/>
    </source>
</evidence>
<evidence type="ECO:0000313" key="7">
    <source>
        <dbReference type="EMBL" id="TCT09465.1"/>
    </source>
</evidence>
<keyword evidence="4 6" id="KW-1133">Transmembrane helix</keyword>
<organism evidence="7 8">
    <name type="scientific">Paralcaligenes ureilyticus</name>
    <dbReference type="NCBI Taxonomy" id="627131"/>
    <lineage>
        <taxon>Bacteria</taxon>
        <taxon>Pseudomonadati</taxon>
        <taxon>Pseudomonadota</taxon>
        <taxon>Betaproteobacteria</taxon>
        <taxon>Burkholderiales</taxon>
        <taxon>Alcaligenaceae</taxon>
        <taxon>Paralcaligenes</taxon>
    </lineage>
</organism>
<evidence type="ECO:0000256" key="6">
    <source>
        <dbReference type="SAM" id="Phobius"/>
    </source>
</evidence>
<feature type="transmembrane region" description="Helical" evidence="6">
    <location>
        <begin position="239"/>
        <end position="260"/>
    </location>
</feature>
<evidence type="ECO:0000313" key="8">
    <source>
        <dbReference type="Proteomes" id="UP000295525"/>
    </source>
</evidence>
<evidence type="ECO:0000256" key="3">
    <source>
        <dbReference type="ARBA" id="ARBA00022692"/>
    </source>
</evidence>
<dbReference type="InterPro" id="IPR002549">
    <property type="entry name" value="AI-2E-like"/>
</dbReference>
<evidence type="ECO:0000256" key="2">
    <source>
        <dbReference type="ARBA" id="ARBA00009773"/>
    </source>
</evidence>
<keyword evidence="8" id="KW-1185">Reference proteome</keyword>
<name>A0A4R3MD74_9BURK</name>
<comment type="caution">
    <text evidence="7">The sequence shown here is derived from an EMBL/GenBank/DDBJ whole genome shotgun (WGS) entry which is preliminary data.</text>
</comment>
<sequence>MDNSNLYFRTFLLLLATVTAAFIWVLLPYYAAIFWGVILAIVFTPMHKRLLARLPKRPNLAALFTVTIIVLIVIIPLILVSGLLVQEGAAIYKQVSSGQLNLGANFEQIINALPTSVHDTLDRLGVGDILSLRDKLSAGAMAGSKFLASQAVSFGQHTFEFMLGLGIMLYLLFFLLRDGSDLARKSKQLIPLSEDHQQHLFRKFATVVRATVKGNIVVAATQGALGGLIFWFLGIQGALFWGVLMAFLSLLPAIGAALIWVPVAIYFLVTGAIWQGVVLTLFCVVVIGLVDNALRPMLVGKDTKMPDYVILISTLGGMATFGLNGFVIGPLFAALFISCWDLFPAAIRLNQEE</sequence>
<protein>
    <submittedName>
        <fullName evidence="7">Putative PurR-regulated permease PerM</fullName>
    </submittedName>
</protein>
<keyword evidence="5 6" id="KW-0472">Membrane</keyword>
<proteinExistence type="inferred from homology"/>
<feature type="transmembrane region" description="Helical" evidence="6">
    <location>
        <begin position="310"/>
        <end position="343"/>
    </location>
</feature>
<gene>
    <name evidence="7" type="ORF">EDC26_10383</name>
</gene>
<feature type="transmembrane region" description="Helical" evidence="6">
    <location>
        <begin position="159"/>
        <end position="176"/>
    </location>
</feature>
<dbReference type="OrthoDB" id="106838at2"/>
<dbReference type="Proteomes" id="UP000295525">
    <property type="component" value="Unassembled WGS sequence"/>
</dbReference>